<proteinExistence type="predicted"/>
<dbReference type="RefSeq" id="WP_262491924.1">
    <property type="nucleotide sequence ID" value="NZ_CP010817.1"/>
</dbReference>
<accession>A0AAJ4W3N0</accession>
<dbReference type="KEGG" id="mpw:MPR_3464"/>
<protein>
    <submittedName>
        <fullName evidence="1">Uncharacterized protein</fullName>
    </submittedName>
</protein>
<keyword evidence="2" id="KW-1185">Reference proteome</keyword>
<reference evidence="1 2" key="1">
    <citation type="submission" date="2016-10" db="EMBL/GenBank/DDBJ databases">
        <authorList>
            <person name="Varghese N."/>
            <person name="Submissions S."/>
        </authorList>
    </citation>
    <scope>NUCLEOTIDE SEQUENCE [LARGE SCALE GENOMIC DNA]</scope>
    <source>
        <strain evidence="2">DSM 19823 / KCTC 23066 / CCTCC M 208030 / D25</strain>
    </source>
</reference>
<comment type="caution">
    <text evidence="1">The sequence shown here is derived from an EMBL/GenBank/DDBJ whole genome shotgun (WGS) entry which is preliminary data.</text>
</comment>
<organism evidence="1 2">
    <name type="scientific">Myroides profundi</name>
    <dbReference type="NCBI Taxonomy" id="480520"/>
    <lineage>
        <taxon>Bacteria</taxon>
        <taxon>Pseudomonadati</taxon>
        <taxon>Bacteroidota</taxon>
        <taxon>Flavobacteriia</taxon>
        <taxon>Flavobacteriales</taxon>
        <taxon>Flavobacteriaceae</taxon>
        <taxon>Myroides</taxon>
    </lineage>
</organism>
<name>A0AAJ4W3N0_MYRPR</name>
<dbReference type="AlphaFoldDB" id="A0AAJ4W3N0"/>
<dbReference type="Proteomes" id="UP000183496">
    <property type="component" value="Unassembled WGS sequence"/>
</dbReference>
<gene>
    <name evidence="1" type="ORF">SAMN04488089_106115</name>
</gene>
<sequence>MKKTEAINTVKNLAENKNQVRAYMKGKITRMELVERGVKLVKPF</sequence>
<evidence type="ECO:0000313" key="1">
    <source>
        <dbReference type="EMBL" id="SEQ81402.1"/>
    </source>
</evidence>
<dbReference type="EMBL" id="FOFY01000006">
    <property type="protein sequence ID" value="SEQ81402.1"/>
    <property type="molecule type" value="Genomic_DNA"/>
</dbReference>
<evidence type="ECO:0000313" key="2">
    <source>
        <dbReference type="Proteomes" id="UP000183496"/>
    </source>
</evidence>